<feature type="transmembrane region" description="Helical" evidence="1">
    <location>
        <begin position="75"/>
        <end position="97"/>
    </location>
</feature>
<sequence>MLSLYDFLTGPMLWISFIILIGGLLFNLVGMFVSIHKKERHIYSYMSLKYSLRSIFMWSVPFATTNMRLRPVMTVVAFAFHICLMAAPALIISHGALWEESWNLTWTAVITEGAGDVMTLIVIASCLFFLGRRLFLPEVKFLTSPSDFFILAMVAAPFVTGFFAFHQLGPYRLFMIAHVLSGEILLMAIPFTRLSHMISGPFVRAHTGSEFGMVRKARDW</sequence>
<accession>A0A484HII3</accession>
<dbReference type="EMBL" id="CAACVI010000009">
    <property type="protein sequence ID" value="VEN73402.1"/>
    <property type="molecule type" value="Genomic_DNA"/>
</dbReference>
<keyword evidence="1" id="KW-0472">Membrane</keyword>
<evidence type="ECO:0000313" key="2">
    <source>
        <dbReference type="EMBL" id="VEN73402.1"/>
    </source>
</evidence>
<dbReference type="Gene3D" id="1.20.950.20">
    <property type="entry name" value="Transmembrane di-heme cytochromes, Chain C"/>
    <property type="match status" value="1"/>
</dbReference>
<name>A0A484HII3_9BACT</name>
<feature type="transmembrane region" description="Helical" evidence="1">
    <location>
        <begin position="148"/>
        <end position="165"/>
    </location>
</feature>
<keyword evidence="1" id="KW-0812">Transmembrane</keyword>
<feature type="transmembrane region" description="Helical" evidence="1">
    <location>
        <begin position="171"/>
        <end position="189"/>
    </location>
</feature>
<dbReference type="AlphaFoldDB" id="A0A484HII3"/>
<protein>
    <submittedName>
        <fullName evidence="2">Nitrate reductase</fullName>
    </submittedName>
</protein>
<proteinExistence type="predicted"/>
<dbReference type="InterPro" id="IPR036197">
    <property type="entry name" value="NarG-like_sf"/>
</dbReference>
<feature type="transmembrane region" description="Helical" evidence="1">
    <location>
        <begin position="12"/>
        <end position="35"/>
    </location>
</feature>
<keyword evidence="1" id="KW-1133">Transmembrane helix</keyword>
<dbReference type="SUPFAM" id="SSF103501">
    <property type="entry name" value="Respiratory nitrate reductase 1 gamma chain"/>
    <property type="match status" value="1"/>
</dbReference>
<organism evidence="2">
    <name type="scientific">uncultured Desulfobacteraceae bacterium</name>
    <dbReference type="NCBI Taxonomy" id="218296"/>
    <lineage>
        <taxon>Bacteria</taxon>
        <taxon>Pseudomonadati</taxon>
        <taxon>Thermodesulfobacteriota</taxon>
        <taxon>Desulfobacteria</taxon>
        <taxon>Desulfobacterales</taxon>
        <taxon>Desulfobacteraceae</taxon>
        <taxon>environmental samples</taxon>
    </lineage>
</organism>
<dbReference type="NCBIfam" id="NF045723">
    <property type="entry name" value="memb_anch_TmcC"/>
    <property type="match status" value="1"/>
</dbReference>
<feature type="transmembrane region" description="Helical" evidence="1">
    <location>
        <begin position="117"/>
        <end position="136"/>
    </location>
</feature>
<reference evidence="2" key="1">
    <citation type="submission" date="2019-01" db="EMBL/GenBank/DDBJ databases">
        <authorList>
            <consortium name="Genoscope - CEA"/>
            <person name="William W."/>
        </authorList>
    </citation>
    <scope>NUCLEOTIDE SEQUENCE</scope>
    <source>
        <strain evidence="2">CR-1</strain>
    </source>
</reference>
<evidence type="ECO:0000256" key="1">
    <source>
        <dbReference type="SAM" id="Phobius"/>
    </source>
</evidence>
<gene>
    <name evidence="2" type="ORF">EPICR_170017</name>
</gene>